<dbReference type="PANTHER" id="PTHR43798:SF33">
    <property type="entry name" value="HYDROLASE, PUTATIVE (AFU_ORTHOLOGUE AFUA_2G14860)-RELATED"/>
    <property type="match status" value="1"/>
</dbReference>
<reference evidence="2" key="1">
    <citation type="submission" date="2020-10" db="EMBL/GenBank/DDBJ databases">
        <title>Taxonomic study of unclassified bacteria belonging to the class Ktedonobacteria.</title>
        <authorList>
            <person name="Yabe S."/>
            <person name="Wang C.M."/>
            <person name="Zheng Y."/>
            <person name="Sakai Y."/>
            <person name="Cavaletti L."/>
            <person name="Monciardini P."/>
            <person name="Donadio S."/>
        </authorList>
    </citation>
    <scope>NUCLEOTIDE SEQUENCE</scope>
    <source>
        <strain evidence="2">SOSP1-1</strain>
    </source>
</reference>
<dbReference type="EMBL" id="BNJF01000002">
    <property type="protein sequence ID" value="GHO47023.1"/>
    <property type="molecule type" value="Genomic_DNA"/>
</dbReference>
<keyword evidence="2" id="KW-0378">Hydrolase</keyword>
<gene>
    <name evidence="2" type="ORF">KSX_51860</name>
</gene>
<keyword evidence="3" id="KW-1185">Reference proteome</keyword>
<dbReference type="Pfam" id="PF12697">
    <property type="entry name" value="Abhydrolase_6"/>
    <property type="match status" value="1"/>
</dbReference>
<evidence type="ECO:0000313" key="2">
    <source>
        <dbReference type="EMBL" id="GHO47023.1"/>
    </source>
</evidence>
<dbReference type="SUPFAM" id="SSF53474">
    <property type="entry name" value="alpha/beta-Hydrolases"/>
    <property type="match status" value="1"/>
</dbReference>
<evidence type="ECO:0000313" key="3">
    <source>
        <dbReference type="Proteomes" id="UP000612362"/>
    </source>
</evidence>
<feature type="domain" description="AB hydrolase-1" evidence="1">
    <location>
        <begin position="35"/>
        <end position="274"/>
    </location>
</feature>
<name>A0A8J3MUW7_9CHLR</name>
<proteinExistence type="predicted"/>
<dbReference type="InterPro" id="IPR029058">
    <property type="entry name" value="AB_hydrolase_fold"/>
</dbReference>
<dbReference type="RefSeq" id="WP_236031514.1">
    <property type="nucleotide sequence ID" value="NZ_BNJF01000002.1"/>
</dbReference>
<organism evidence="2 3">
    <name type="scientific">Ktedonospora formicarum</name>
    <dbReference type="NCBI Taxonomy" id="2778364"/>
    <lineage>
        <taxon>Bacteria</taxon>
        <taxon>Bacillati</taxon>
        <taxon>Chloroflexota</taxon>
        <taxon>Ktedonobacteria</taxon>
        <taxon>Ktedonobacterales</taxon>
        <taxon>Ktedonobacteraceae</taxon>
        <taxon>Ktedonospora</taxon>
    </lineage>
</organism>
<dbReference type="AlphaFoldDB" id="A0A8J3MUW7"/>
<dbReference type="InterPro" id="IPR050266">
    <property type="entry name" value="AB_hydrolase_sf"/>
</dbReference>
<dbReference type="InterPro" id="IPR000073">
    <property type="entry name" value="AB_hydrolase_1"/>
</dbReference>
<dbReference type="Proteomes" id="UP000612362">
    <property type="component" value="Unassembled WGS sequence"/>
</dbReference>
<dbReference type="PANTHER" id="PTHR43798">
    <property type="entry name" value="MONOACYLGLYCEROL LIPASE"/>
    <property type="match status" value="1"/>
</dbReference>
<protein>
    <submittedName>
        <fullName evidence="2">Alpha/beta hydrolase</fullName>
    </submittedName>
</protein>
<dbReference type="Gene3D" id="3.40.50.1820">
    <property type="entry name" value="alpha/beta hydrolase"/>
    <property type="match status" value="1"/>
</dbReference>
<dbReference type="GO" id="GO:0016787">
    <property type="term" value="F:hydrolase activity"/>
    <property type="evidence" value="ECO:0007669"/>
    <property type="project" value="UniProtKB-KW"/>
</dbReference>
<evidence type="ECO:0000259" key="1">
    <source>
        <dbReference type="Pfam" id="PF12697"/>
    </source>
</evidence>
<dbReference type="GO" id="GO:0016020">
    <property type="term" value="C:membrane"/>
    <property type="evidence" value="ECO:0007669"/>
    <property type="project" value="TreeGrafter"/>
</dbReference>
<comment type="caution">
    <text evidence="2">The sequence shown here is derived from an EMBL/GenBank/DDBJ whole genome shotgun (WGS) entry which is preliminary data.</text>
</comment>
<accession>A0A8J3MUW7</accession>
<sequence>MTTTSIDAATSTAHMVVSQDGAKISYLTLGHGPAVIVIPGALSLAADYAAFGRALAEQFTVHIIERRGRGQSSPQGADYSIQKECEDVLALQRQTGASGLVGHSFGGFVALEVARNNPSFTNVAVYEPGVSIEGSIPAGWMPRFSQKLAEQKNLDAFVEFVRGINPESSGKLPPWLMKFMLLLFMSSHERKQKLDLLHECLREHQEEVRLDGSYENYREIEASVLLMYGGKSYNPRLQRTMERLAAVIPRTETHTFPKLDHFGIDQGAPQEVARVVGASFLREQATPPLR</sequence>